<accession>A0A2V1A9T1</accession>
<sequence length="313" mass="35145">MDAMDHEKSVVLDPTGGFVIKTRIVEGDAKRAYATKVFLNVCHDLQVPRPPGEFIPEQVFPLIVKNEWEIPLIVSPEKTEKDKKGVPSLVYDCCINTDCFSWVQVNNDLKLILIEWCIESVELMYGLVLDRSYSVPKMLSKGELSKTEVSEEELQGGLHKKMQELKQNEVLGLLDELEPEPESQGELPDLMNIDGKKSRPLIEEVGEMSLEPKVEKTKRVEVVEAVGGVQAMEVAVSSKKLDDGDFVLTFRSPQLSPEVDTDFHDGMFALINKNSAVKLGKNNRLEIPLPAGFSPYRVFFSTSESALYVFARR</sequence>
<organism evidence="3 4">
    <name type="scientific">Candidozyma duobushaemuli</name>
    <dbReference type="NCBI Taxonomy" id="1231522"/>
    <lineage>
        <taxon>Eukaryota</taxon>
        <taxon>Fungi</taxon>
        <taxon>Dikarya</taxon>
        <taxon>Ascomycota</taxon>
        <taxon>Saccharomycotina</taxon>
        <taxon>Pichiomycetes</taxon>
        <taxon>Metschnikowiaceae</taxon>
        <taxon>Candidozyma</taxon>
    </lineage>
</organism>
<reference evidence="3 4" key="1">
    <citation type="submission" date="2017-12" db="EMBL/GenBank/DDBJ databases">
        <title>Genome Sequence of the Amphotericin B-resistant Candida duobushaemulonii strain, B09383.</title>
        <authorList>
            <person name="Chow N.A."/>
            <person name="Gade L."/>
            <person name="Batra D."/>
            <person name="Rowe L.A."/>
            <person name="Loparev V.N."/>
            <person name="Litvintseva A.P."/>
        </authorList>
    </citation>
    <scope>NUCLEOTIDE SEQUENCE [LARGE SCALE GENOMIC DNA]</scope>
    <source>
        <strain evidence="3 4">B09383</strain>
    </source>
</reference>
<name>A0A2V1A9T1_9ASCO</name>
<dbReference type="InterPro" id="IPR050734">
    <property type="entry name" value="PIH1/Kintoun_subfamily"/>
</dbReference>
<feature type="domain" description="PIH1 N-terminal" evidence="2">
    <location>
        <begin position="7"/>
        <end position="152"/>
    </location>
</feature>
<evidence type="ECO:0000256" key="1">
    <source>
        <dbReference type="ARBA" id="ARBA00008511"/>
    </source>
</evidence>
<dbReference type="GO" id="GO:1990904">
    <property type="term" value="C:ribonucleoprotein complex"/>
    <property type="evidence" value="ECO:0007669"/>
    <property type="project" value="TreeGrafter"/>
</dbReference>
<dbReference type="Pfam" id="PF08190">
    <property type="entry name" value="PIH1"/>
    <property type="match status" value="1"/>
</dbReference>
<evidence type="ECO:0000313" key="4">
    <source>
        <dbReference type="Proteomes" id="UP000244406"/>
    </source>
</evidence>
<dbReference type="RefSeq" id="XP_025334511.1">
    <property type="nucleotide sequence ID" value="XM_025480211.1"/>
</dbReference>
<comment type="caution">
    <text evidence="3">The sequence shown here is derived from an EMBL/GenBank/DDBJ whole genome shotgun (WGS) entry which is preliminary data.</text>
</comment>
<comment type="similarity">
    <text evidence="1">Belongs to the PIH1 family.</text>
</comment>
<dbReference type="VEuPathDB" id="FungiDB:CXQ87_001677"/>
<dbReference type="InterPro" id="IPR012981">
    <property type="entry name" value="PIH1_N"/>
</dbReference>
<dbReference type="GeneID" id="37001677"/>
<protein>
    <recommendedName>
        <fullName evidence="2">PIH1 N-terminal domain-containing protein</fullName>
    </recommendedName>
</protein>
<dbReference type="PANTHER" id="PTHR22997:SF0">
    <property type="entry name" value="PIH1 DOMAIN-CONTAINING PROTEIN 1"/>
    <property type="match status" value="1"/>
</dbReference>
<dbReference type="GO" id="GO:0006364">
    <property type="term" value="P:rRNA processing"/>
    <property type="evidence" value="ECO:0007669"/>
    <property type="project" value="TreeGrafter"/>
</dbReference>
<evidence type="ECO:0000259" key="2">
    <source>
        <dbReference type="Pfam" id="PF08190"/>
    </source>
</evidence>
<dbReference type="GO" id="GO:0097255">
    <property type="term" value="C:R2TP complex"/>
    <property type="evidence" value="ECO:0007669"/>
    <property type="project" value="TreeGrafter"/>
</dbReference>
<gene>
    <name evidence="3" type="ORF">CXQ87_001677</name>
</gene>
<proteinExistence type="inferred from homology"/>
<dbReference type="AlphaFoldDB" id="A0A2V1A9T1"/>
<keyword evidence="4" id="KW-1185">Reference proteome</keyword>
<dbReference type="Proteomes" id="UP000244406">
    <property type="component" value="Unassembled WGS sequence"/>
</dbReference>
<dbReference type="PANTHER" id="PTHR22997">
    <property type="entry name" value="PIH1 DOMAIN-CONTAINING PROTEIN 1"/>
    <property type="match status" value="1"/>
</dbReference>
<dbReference type="GO" id="GO:0005737">
    <property type="term" value="C:cytoplasm"/>
    <property type="evidence" value="ECO:0007669"/>
    <property type="project" value="TreeGrafter"/>
</dbReference>
<dbReference type="GO" id="GO:0000492">
    <property type="term" value="P:box C/D snoRNP assembly"/>
    <property type="evidence" value="ECO:0007669"/>
    <property type="project" value="TreeGrafter"/>
</dbReference>
<dbReference type="EMBL" id="PKFP01000001">
    <property type="protein sequence ID" value="PVH13571.1"/>
    <property type="molecule type" value="Genomic_DNA"/>
</dbReference>
<evidence type="ECO:0000313" key="3">
    <source>
        <dbReference type="EMBL" id="PVH13571.1"/>
    </source>
</evidence>